<reference evidence="4 5" key="1">
    <citation type="submission" date="2018-09" db="EMBL/GenBank/DDBJ databases">
        <title>Phylogeny of the Shewanellaceae, and recommendation for two new genera, Pseudoshewanella and Parashewanella.</title>
        <authorList>
            <person name="Wang G."/>
        </authorList>
    </citation>
    <scope>NUCLEOTIDE SEQUENCE [LARGE SCALE GENOMIC DNA]</scope>
    <source>
        <strain evidence="4 5">C51</strain>
    </source>
</reference>
<name>A0A3L8PSN4_9GAMM</name>
<dbReference type="GO" id="GO:0016779">
    <property type="term" value="F:nucleotidyltransferase activity"/>
    <property type="evidence" value="ECO:0007669"/>
    <property type="project" value="UniProtKB-KW"/>
</dbReference>
<keyword evidence="2" id="KW-0548">Nucleotidyltransferase</keyword>
<dbReference type="Pfam" id="PF00483">
    <property type="entry name" value="NTP_transferase"/>
    <property type="match status" value="1"/>
</dbReference>
<dbReference type="InterPro" id="IPR029044">
    <property type="entry name" value="Nucleotide-diphossugar_trans"/>
</dbReference>
<dbReference type="InterPro" id="IPR005835">
    <property type="entry name" value="NTP_transferase_dom"/>
</dbReference>
<dbReference type="InterPro" id="IPR050065">
    <property type="entry name" value="GlmU-like"/>
</dbReference>
<evidence type="ECO:0000256" key="1">
    <source>
        <dbReference type="ARBA" id="ARBA00022679"/>
    </source>
</evidence>
<dbReference type="RefSeq" id="WP_121840236.1">
    <property type="nucleotide sequence ID" value="NZ_ML014821.1"/>
</dbReference>
<evidence type="ECO:0000259" key="3">
    <source>
        <dbReference type="Pfam" id="PF00483"/>
    </source>
</evidence>
<evidence type="ECO:0000256" key="2">
    <source>
        <dbReference type="ARBA" id="ARBA00022695"/>
    </source>
</evidence>
<organism evidence="4 5">
    <name type="scientific">Parashewanella curva</name>
    <dbReference type="NCBI Taxonomy" id="2338552"/>
    <lineage>
        <taxon>Bacteria</taxon>
        <taxon>Pseudomonadati</taxon>
        <taxon>Pseudomonadota</taxon>
        <taxon>Gammaproteobacteria</taxon>
        <taxon>Alteromonadales</taxon>
        <taxon>Shewanellaceae</taxon>
        <taxon>Parashewanella</taxon>
    </lineage>
</organism>
<dbReference type="Gene3D" id="3.90.550.10">
    <property type="entry name" value="Spore Coat Polysaccharide Biosynthesis Protein SpsA, Chain A"/>
    <property type="match status" value="1"/>
</dbReference>
<dbReference type="NCBIfam" id="NF045761">
    <property type="entry name" value="NAMPUrTaseMurU"/>
    <property type="match status" value="1"/>
</dbReference>
<dbReference type="OrthoDB" id="9788272at2"/>
<dbReference type="AlphaFoldDB" id="A0A3L8PSN4"/>
<dbReference type="Proteomes" id="UP000281474">
    <property type="component" value="Unassembled WGS sequence"/>
</dbReference>
<dbReference type="PANTHER" id="PTHR43584">
    <property type="entry name" value="NUCLEOTIDYL TRANSFERASE"/>
    <property type="match status" value="1"/>
</dbReference>
<gene>
    <name evidence="4" type="ORF">D5018_17265</name>
</gene>
<evidence type="ECO:0000313" key="4">
    <source>
        <dbReference type="EMBL" id="RLV58430.1"/>
    </source>
</evidence>
<evidence type="ECO:0000313" key="5">
    <source>
        <dbReference type="Proteomes" id="UP000281474"/>
    </source>
</evidence>
<sequence>MKAMILAAGRGQRLRPLTNTLPKPLVPVNGKPLIVYHLEKLAAIGIKEVVINIAWLGHKISDALGNGDQWQLKIHYSHETEALETGGGICNALPLLGSEPFFVINGDVFVDQLPNSITDIRLPKHCLAHLWLVDNPSHNPSGDFGISNHYLQNESGTMLTFSGMGIYHPKLFDNAPKGAFGTPLLIRPAADKQLIHAEHFKGLWCDVGTVERLHQLEKHIQ</sequence>
<proteinExistence type="predicted"/>
<feature type="domain" description="Nucleotidyl transferase" evidence="3">
    <location>
        <begin position="2"/>
        <end position="115"/>
    </location>
</feature>
<dbReference type="InterPro" id="IPR054790">
    <property type="entry name" value="MurU"/>
</dbReference>
<dbReference type="CDD" id="cd06422">
    <property type="entry name" value="NTP_transferase_like_1"/>
    <property type="match status" value="1"/>
</dbReference>
<dbReference type="PANTHER" id="PTHR43584:SF8">
    <property type="entry name" value="N-ACETYLMURAMATE ALPHA-1-PHOSPHATE URIDYLYLTRANSFERASE"/>
    <property type="match status" value="1"/>
</dbReference>
<keyword evidence="1 4" id="KW-0808">Transferase</keyword>
<comment type="caution">
    <text evidence="4">The sequence shown here is derived from an EMBL/GenBank/DDBJ whole genome shotgun (WGS) entry which is preliminary data.</text>
</comment>
<keyword evidence="5" id="KW-1185">Reference proteome</keyword>
<accession>A0A3L8PSN4</accession>
<dbReference type="SUPFAM" id="SSF53448">
    <property type="entry name" value="Nucleotide-diphospho-sugar transferases"/>
    <property type="match status" value="1"/>
</dbReference>
<dbReference type="EMBL" id="QZEI01000072">
    <property type="protein sequence ID" value="RLV58430.1"/>
    <property type="molecule type" value="Genomic_DNA"/>
</dbReference>
<protein>
    <submittedName>
        <fullName evidence="4">Nucleotidyltransferase family protein</fullName>
    </submittedName>
</protein>